<protein>
    <submittedName>
        <fullName evidence="2">Uncharacterized protein</fullName>
    </submittedName>
</protein>
<evidence type="ECO:0000313" key="2">
    <source>
        <dbReference type="EMBL" id="OLF08561.1"/>
    </source>
</evidence>
<reference evidence="2 3" key="1">
    <citation type="submission" date="2016-12" db="EMBL/GenBank/DDBJ databases">
        <title>The draft genome sequence of Actinophytocola sp. 11-183.</title>
        <authorList>
            <person name="Wang W."/>
            <person name="Yuan L."/>
        </authorList>
    </citation>
    <scope>NUCLEOTIDE SEQUENCE [LARGE SCALE GENOMIC DNA]</scope>
    <source>
        <strain evidence="2 3">11-183</strain>
    </source>
</reference>
<comment type="caution">
    <text evidence="2">The sequence shown here is derived from an EMBL/GenBank/DDBJ whole genome shotgun (WGS) entry which is preliminary data.</text>
</comment>
<name>A0A1Q8C2J3_9PSEU</name>
<dbReference type="STRING" id="1912961.BU204_34275"/>
<organism evidence="2 3">
    <name type="scientific">Actinophytocola xanthii</name>
    <dbReference type="NCBI Taxonomy" id="1912961"/>
    <lineage>
        <taxon>Bacteria</taxon>
        <taxon>Bacillati</taxon>
        <taxon>Actinomycetota</taxon>
        <taxon>Actinomycetes</taxon>
        <taxon>Pseudonocardiales</taxon>
        <taxon>Pseudonocardiaceae</taxon>
    </lineage>
</organism>
<keyword evidence="3" id="KW-1185">Reference proteome</keyword>
<gene>
    <name evidence="2" type="ORF">BU204_34275</name>
</gene>
<sequence>MTSNANHDQPADVGGARRRFQPGDVLVGDWVWGVGAWLVHPVIRVNRHSVTVGIHRVSGGWLTTERLRWEDIRGVIPAESDLPSDLAQTLADAARRVHRGFLDADQRAALAALLQVAGSSTLPTPVTAVLHAAVTALTRAPRDRPASARDQPSQKPNDSHHTRPAMSRDDSEEDRP</sequence>
<dbReference type="Proteomes" id="UP000185596">
    <property type="component" value="Unassembled WGS sequence"/>
</dbReference>
<proteinExistence type="predicted"/>
<dbReference type="EMBL" id="MSIE01000095">
    <property type="protein sequence ID" value="OLF08561.1"/>
    <property type="molecule type" value="Genomic_DNA"/>
</dbReference>
<evidence type="ECO:0000256" key="1">
    <source>
        <dbReference type="SAM" id="MobiDB-lite"/>
    </source>
</evidence>
<feature type="region of interest" description="Disordered" evidence="1">
    <location>
        <begin position="139"/>
        <end position="176"/>
    </location>
</feature>
<evidence type="ECO:0000313" key="3">
    <source>
        <dbReference type="Proteomes" id="UP000185596"/>
    </source>
</evidence>
<dbReference type="AlphaFoldDB" id="A0A1Q8C2J3"/>
<feature type="compositionally biased region" description="Basic and acidic residues" evidence="1">
    <location>
        <begin position="157"/>
        <end position="176"/>
    </location>
</feature>
<accession>A0A1Q8C2J3</accession>
<dbReference type="RefSeq" id="WP_075129971.1">
    <property type="nucleotide sequence ID" value="NZ_MSIE01000095.1"/>
</dbReference>